<keyword evidence="14" id="KW-1185">Reference proteome</keyword>
<feature type="domain" description="Ketopantoate reductase N-terminal" evidence="11">
    <location>
        <begin position="4"/>
        <end position="150"/>
    </location>
</feature>
<evidence type="ECO:0000256" key="6">
    <source>
        <dbReference type="ARBA" id="ARBA00022857"/>
    </source>
</evidence>
<dbReference type="InterPro" id="IPR013332">
    <property type="entry name" value="KPR_N"/>
</dbReference>
<dbReference type="InterPro" id="IPR003710">
    <property type="entry name" value="ApbA"/>
</dbReference>
<organism evidence="13 14">
    <name type="scientific">Aurantiacibacter atlanticus</name>
    <dbReference type="NCBI Taxonomy" id="1648404"/>
    <lineage>
        <taxon>Bacteria</taxon>
        <taxon>Pseudomonadati</taxon>
        <taxon>Pseudomonadota</taxon>
        <taxon>Alphaproteobacteria</taxon>
        <taxon>Sphingomonadales</taxon>
        <taxon>Erythrobacteraceae</taxon>
        <taxon>Aurantiacibacter</taxon>
    </lineage>
</organism>
<dbReference type="SUPFAM" id="SSF51735">
    <property type="entry name" value="NAD(P)-binding Rossmann-fold domains"/>
    <property type="match status" value="1"/>
</dbReference>
<dbReference type="EC" id="1.1.1.169" evidence="3 10"/>
<dbReference type="InterPro" id="IPR036291">
    <property type="entry name" value="NAD(P)-bd_dom_sf"/>
</dbReference>
<evidence type="ECO:0000256" key="3">
    <source>
        <dbReference type="ARBA" id="ARBA00013014"/>
    </source>
</evidence>
<evidence type="ECO:0000256" key="5">
    <source>
        <dbReference type="ARBA" id="ARBA00022655"/>
    </source>
</evidence>
<evidence type="ECO:0000256" key="8">
    <source>
        <dbReference type="ARBA" id="ARBA00032024"/>
    </source>
</evidence>
<comment type="pathway">
    <text evidence="1 10">Cofactor biosynthesis; (R)-pantothenate biosynthesis; (R)-pantoate from 3-methyl-2-oxobutanoate: step 2/2.</text>
</comment>
<dbReference type="GO" id="GO:0008677">
    <property type="term" value="F:2-dehydropantoate 2-reductase activity"/>
    <property type="evidence" value="ECO:0007669"/>
    <property type="project" value="UniProtKB-EC"/>
</dbReference>
<dbReference type="Pfam" id="PF08546">
    <property type="entry name" value="ApbA_C"/>
    <property type="match status" value="1"/>
</dbReference>
<keyword evidence="5 10" id="KW-0566">Pantothenate biosynthesis</keyword>
<evidence type="ECO:0000256" key="4">
    <source>
        <dbReference type="ARBA" id="ARBA00019465"/>
    </source>
</evidence>
<evidence type="ECO:0000313" key="13">
    <source>
        <dbReference type="EMBL" id="AKQ42912.1"/>
    </source>
</evidence>
<dbReference type="InterPro" id="IPR013328">
    <property type="entry name" value="6PGD_dom2"/>
</dbReference>
<dbReference type="PANTHER" id="PTHR21708:SF26">
    <property type="entry name" value="2-DEHYDROPANTOATE 2-REDUCTASE"/>
    <property type="match status" value="1"/>
</dbReference>
<accession>A0A0H4VDZ4</accession>
<evidence type="ECO:0000313" key="14">
    <source>
        <dbReference type="Proteomes" id="UP000059113"/>
    </source>
</evidence>
<reference evidence="14" key="2">
    <citation type="submission" date="2015-04" db="EMBL/GenBank/DDBJ databases">
        <title>The complete genome sequence of Erythrobacter sp. s21-N3.</title>
        <authorList>
            <person name="Zhuang L."/>
            <person name="Liu Y."/>
            <person name="Shao Z."/>
        </authorList>
    </citation>
    <scope>NUCLEOTIDE SEQUENCE [LARGE SCALE GENOMIC DNA]</scope>
    <source>
        <strain evidence="14">s21-N3</strain>
    </source>
</reference>
<dbReference type="GO" id="GO:0015940">
    <property type="term" value="P:pantothenate biosynthetic process"/>
    <property type="evidence" value="ECO:0007669"/>
    <property type="project" value="UniProtKB-UniPathway"/>
</dbReference>
<evidence type="ECO:0000256" key="2">
    <source>
        <dbReference type="ARBA" id="ARBA00007870"/>
    </source>
</evidence>
<keyword evidence="6 10" id="KW-0521">NADP</keyword>
<dbReference type="InterPro" id="IPR008927">
    <property type="entry name" value="6-PGluconate_DH-like_C_sf"/>
</dbReference>
<feature type="domain" description="Ketopantoate reductase C-terminal" evidence="12">
    <location>
        <begin position="182"/>
        <end position="306"/>
    </location>
</feature>
<evidence type="ECO:0000259" key="12">
    <source>
        <dbReference type="Pfam" id="PF08546"/>
    </source>
</evidence>
<dbReference type="UniPathway" id="UPA00028">
    <property type="reaction ID" value="UER00004"/>
</dbReference>
<dbReference type="PATRIC" id="fig|1648404.4.peg.2923"/>
<dbReference type="Gene3D" id="3.40.50.720">
    <property type="entry name" value="NAD(P)-binding Rossmann-like Domain"/>
    <property type="match status" value="1"/>
</dbReference>
<dbReference type="SUPFAM" id="SSF48179">
    <property type="entry name" value="6-phosphogluconate dehydrogenase C-terminal domain-like"/>
    <property type="match status" value="1"/>
</dbReference>
<keyword evidence="7 10" id="KW-0560">Oxidoreductase</keyword>
<name>A0A0H4VDZ4_9SPHN</name>
<dbReference type="Proteomes" id="UP000059113">
    <property type="component" value="Chromosome"/>
</dbReference>
<evidence type="ECO:0000259" key="11">
    <source>
        <dbReference type="Pfam" id="PF02558"/>
    </source>
</evidence>
<evidence type="ECO:0000256" key="7">
    <source>
        <dbReference type="ARBA" id="ARBA00023002"/>
    </source>
</evidence>
<dbReference type="AlphaFoldDB" id="A0A0H4VDZ4"/>
<comment type="catalytic activity">
    <reaction evidence="9 10">
        <text>(R)-pantoate + NADP(+) = 2-dehydropantoate + NADPH + H(+)</text>
        <dbReference type="Rhea" id="RHEA:16233"/>
        <dbReference type="ChEBI" id="CHEBI:11561"/>
        <dbReference type="ChEBI" id="CHEBI:15378"/>
        <dbReference type="ChEBI" id="CHEBI:15980"/>
        <dbReference type="ChEBI" id="CHEBI:57783"/>
        <dbReference type="ChEBI" id="CHEBI:58349"/>
        <dbReference type="EC" id="1.1.1.169"/>
    </reaction>
</comment>
<dbReference type="InterPro" id="IPR013752">
    <property type="entry name" value="KPA_reductase"/>
</dbReference>
<dbReference type="PANTHER" id="PTHR21708">
    <property type="entry name" value="PROBABLE 2-DEHYDROPANTOATE 2-REDUCTASE"/>
    <property type="match status" value="1"/>
</dbReference>
<proteinExistence type="inferred from homology"/>
<dbReference type="EMBL" id="CP011310">
    <property type="protein sequence ID" value="AKQ42912.1"/>
    <property type="molecule type" value="Genomic_DNA"/>
</dbReference>
<protein>
    <recommendedName>
        <fullName evidence="4 10">2-dehydropantoate 2-reductase</fullName>
        <ecNumber evidence="3 10">1.1.1.169</ecNumber>
    </recommendedName>
    <alternativeName>
        <fullName evidence="8 10">Ketopantoate reductase</fullName>
    </alternativeName>
</protein>
<dbReference type="RefSeq" id="WP_048886459.1">
    <property type="nucleotide sequence ID" value="NZ_CP011310.1"/>
</dbReference>
<dbReference type="InterPro" id="IPR051402">
    <property type="entry name" value="KPR-Related"/>
</dbReference>
<dbReference type="OrthoDB" id="9793586at2"/>
<comment type="similarity">
    <text evidence="2 10">Belongs to the ketopantoate reductase family.</text>
</comment>
<evidence type="ECO:0000256" key="9">
    <source>
        <dbReference type="ARBA" id="ARBA00048793"/>
    </source>
</evidence>
<dbReference type="Pfam" id="PF02558">
    <property type="entry name" value="ApbA"/>
    <property type="match status" value="1"/>
</dbReference>
<dbReference type="KEGG" id="ery:CP97_14040"/>
<dbReference type="GO" id="GO:0005737">
    <property type="term" value="C:cytoplasm"/>
    <property type="evidence" value="ECO:0007669"/>
    <property type="project" value="TreeGrafter"/>
</dbReference>
<dbReference type="STRING" id="1648404.CP97_14040"/>
<gene>
    <name evidence="13" type="ORF">CP97_14040</name>
</gene>
<sequence length="310" mass="33212">MSGIVIIGPGAIGSLLGARLFEHGHEVLLIARGKRLQALQRDGVVISESDTVRQVPVPVADRCDADNLPDQIIIATKTFQLPGALDLLEPYRDAEFGILTVQNGVEAPDIVQSRLPSARVLGSRMHGFFELEGQVVKHTGVPPSIQMGPVAAGFRDATHEQISRNLAEILQNSGIMAELVDDVRPALWEKFVMAATIGGVAPAFGLTVGQVSQHTGACSMLEGAMQEVAAIATAQGIALPKDCVARKMEFISRFPPDVTSSLQRDLEAQRPSEFAQLTGAIPRLAHRAGLTAPIAEEVIEMLRARELIID</sequence>
<evidence type="ECO:0000256" key="10">
    <source>
        <dbReference type="RuleBase" id="RU362068"/>
    </source>
</evidence>
<dbReference type="NCBIfam" id="TIGR00745">
    <property type="entry name" value="apbA_panE"/>
    <property type="match status" value="1"/>
</dbReference>
<reference evidence="13 14" key="1">
    <citation type="journal article" date="2015" name="Int. J. Syst. Evol. Microbiol.">
        <title>Erythrobacter atlanticus sp. nov., a bacterium from ocean sediment able to degrade polycyclic aromatic hydrocarbons.</title>
        <authorList>
            <person name="Zhuang L."/>
            <person name="Liu Y."/>
            <person name="Wang L."/>
            <person name="Wang W."/>
            <person name="Shao Z."/>
        </authorList>
    </citation>
    <scope>NUCLEOTIDE SEQUENCE [LARGE SCALE GENOMIC DNA]</scope>
    <source>
        <strain evidence="14">s21-N3</strain>
    </source>
</reference>
<comment type="function">
    <text evidence="10">Catalyzes the NADPH-dependent reduction of ketopantoate into pantoic acid.</text>
</comment>
<evidence type="ECO:0000256" key="1">
    <source>
        <dbReference type="ARBA" id="ARBA00004994"/>
    </source>
</evidence>
<dbReference type="Gene3D" id="1.10.1040.10">
    <property type="entry name" value="N-(1-d-carboxylethyl)-l-norvaline Dehydrogenase, domain 2"/>
    <property type="match status" value="1"/>
</dbReference>